<evidence type="ECO:0000313" key="4">
    <source>
        <dbReference type="Proteomes" id="UP000076128"/>
    </source>
</evidence>
<dbReference type="AlphaFoldDB" id="A0A159YZQ2"/>
<evidence type="ECO:0000256" key="1">
    <source>
        <dbReference type="SAM" id="Coils"/>
    </source>
</evidence>
<dbReference type="Proteomes" id="UP000076128">
    <property type="component" value="Chromosome"/>
</dbReference>
<dbReference type="EMBL" id="CP012661">
    <property type="protein sequence ID" value="AMY67907.1"/>
    <property type="molecule type" value="Genomic_DNA"/>
</dbReference>
<dbReference type="Pfam" id="PF04102">
    <property type="entry name" value="SlyX"/>
    <property type="match status" value="1"/>
</dbReference>
<dbReference type="RefSeq" id="WP_236938008.1">
    <property type="nucleotide sequence ID" value="NZ_CP012661.1"/>
</dbReference>
<dbReference type="KEGG" id="daa:AKL17_0647"/>
<dbReference type="PATRIC" id="fig|1335048.3.peg.671"/>
<gene>
    <name evidence="3" type="ORF">AKL17_0647</name>
</gene>
<dbReference type="STRING" id="1335048.AKL17_0647"/>
<dbReference type="InterPro" id="IPR007236">
    <property type="entry name" value="SlyX"/>
</dbReference>
<reference evidence="3 4" key="1">
    <citation type="submission" date="2015-09" db="EMBL/GenBank/DDBJ databases">
        <title>Complete genome sequence of Defluviimonas alba cai42t isolated from an oilfield in Xinjiang.</title>
        <authorList>
            <person name="Geng S."/>
            <person name="Pan X."/>
            <person name="Wu X."/>
        </authorList>
    </citation>
    <scope>NUCLEOTIDE SEQUENCE [LARGE SCALE GENOMIC DNA]</scope>
    <source>
        <strain evidence="4">cai42</strain>
    </source>
</reference>
<evidence type="ECO:0000256" key="2">
    <source>
        <dbReference type="SAM" id="MobiDB-lite"/>
    </source>
</evidence>
<protein>
    <submittedName>
        <fullName evidence="3">SlyX protein, putative</fullName>
    </submittedName>
</protein>
<keyword evidence="4" id="KW-1185">Reference proteome</keyword>
<organism evidence="3 4">
    <name type="scientific">Frigidibacter mobilis</name>
    <dbReference type="NCBI Taxonomy" id="1335048"/>
    <lineage>
        <taxon>Bacteria</taxon>
        <taxon>Pseudomonadati</taxon>
        <taxon>Pseudomonadota</taxon>
        <taxon>Alphaproteobacteria</taxon>
        <taxon>Rhodobacterales</taxon>
        <taxon>Paracoccaceae</taxon>
        <taxon>Frigidibacter</taxon>
    </lineage>
</organism>
<sequence length="74" mass="8379">MAMEQPMEARLQAGEEAIAHLSRAVDELSEVVARQQREIDVLTRRVAMLMQREAERETDGGGTIPLADQRPPHW</sequence>
<keyword evidence="1" id="KW-0175">Coiled coil</keyword>
<proteinExistence type="predicted"/>
<feature type="region of interest" description="Disordered" evidence="2">
    <location>
        <begin position="53"/>
        <end position="74"/>
    </location>
</feature>
<name>A0A159YZQ2_9RHOB</name>
<feature type="coiled-coil region" evidence="1">
    <location>
        <begin position="18"/>
        <end position="52"/>
    </location>
</feature>
<evidence type="ECO:0000313" key="3">
    <source>
        <dbReference type="EMBL" id="AMY67907.1"/>
    </source>
</evidence>
<accession>A0A159YZQ2</accession>